<keyword evidence="3" id="KW-1185">Reference proteome</keyword>
<dbReference type="SUPFAM" id="SSF53098">
    <property type="entry name" value="Ribonuclease H-like"/>
    <property type="match status" value="1"/>
</dbReference>
<protein>
    <recommendedName>
        <fullName evidence="1">Integrase catalytic domain-containing protein</fullName>
    </recommendedName>
</protein>
<proteinExistence type="predicted"/>
<dbReference type="PROSITE" id="PS50994">
    <property type="entry name" value="INTEGRASE"/>
    <property type="match status" value="1"/>
</dbReference>
<name>A0AAD9V6Q4_ACRCE</name>
<gene>
    <name evidence="2" type="ORF">P5673_013720</name>
</gene>
<dbReference type="PANTHER" id="PTHR37984:SF5">
    <property type="entry name" value="PROTEIN NYNRIN-LIKE"/>
    <property type="match status" value="1"/>
</dbReference>
<dbReference type="PANTHER" id="PTHR37984">
    <property type="entry name" value="PROTEIN CBG26694"/>
    <property type="match status" value="1"/>
</dbReference>
<dbReference type="Proteomes" id="UP001249851">
    <property type="component" value="Unassembled WGS sequence"/>
</dbReference>
<dbReference type="GO" id="GO:0003676">
    <property type="term" value="F:nucleic acid binding"/>
    <property type="evidence" value="ECO:0007669"/>
    <property type="project" value="InterPro"/>
</dbReference>
<evidence type="ECO:0000313" key="3">
    <source>
        <dbReference type="Proteomes" id="UP001249851"/>
    </source>
</evidence>
<accession>A0AAD9V6Q4</accession>
<dbReference type="InterPro" id="IPR036397">
    <property type="entry name" value="RNaseH_sf"/>
</dbReference>
<dbReference type="Gene3D" id="3.30.420.10">
    <property type="entry name" value="Ribonuclease H-like superfamily/Ribonuclease H"/>
    <property type="match status" value="1"/>
</dbReference>
<evidence type="ECO:0000313" key="2">
    <source>
        <dbReference type="EMBL" id="KAK2562775.1"/>
    </source>
</evidence>
<evidence type="ECO:0000259" key="1">
    <source>
        <dbReference type="PROSITE" id="PS50994"/>
    </source>
</evidence>
<dbReference type="AlphaFoldDB" id="A0AAD9V6Q4"/>
<dbReference type="InterPro" id="IPR001584">
    <property type="entry name" value="Integrase_cat-core"/>
</dbReference>
<reference evidence="2" key="1">
    <citation type="journal article" date="2023" name="G3 (Bethesda)">
        <title>Whole genome assembly and annotation of the endangered Caribbean coral Acropora cervicornis.</title>
        <authorList>
            <person name="Selwyn J.D."/>
            <person name="Vollmer S.V."/>
        </authorList>
    </citation>
    <scope>NUCLEOTIDE SEQUENCE</scope>
    <source>
        <strain evidence="2">K2</strain>
    </source>
</reference>
<dbReference type="InterPro" id="IPR012337">
    <property type="entry name" value="RNaseH-like_sf"/>
</dbReference>
<organism evidence="2 3">
    <name type="scientific">Acropora cervicornis</name>
    <name type="common">Staghorn coral</name>
    <dbReference type="NCBI Taxonomy" id="6130"/>
    <lineage>
        <taxon>Eukaryota</taxon>
        <taxon>Metazoa</taxon>
        <taxon>Cnidaria</taxon>
        <taxon>Anthozoa</taxon>
        <taxon>Hexacorallia</taxon>
        <taxon>Scleractinia</taxon>
        <taxon>Astrocoeniina</taxon>
        <taxon>Acroporidae</taxon>
        <taxon>Acropora</taxon>
    </lineage>
</organism>
<sequence length="171" mass="19540">MPQVYGTESKSKRAHAYQVQFKTDQVVGTDIFYVKKRPYLIVVDYFSKFIEVNYLASLTAAETIRSRRSVFTRHEIPEIVRSDNPQYNTAEFAKFAKDWEFKHVTSSLLCAQSNGEAERALQTAKNLLKKEEDPAKAPLAYRSTPSMVEEVRLSYFLVARSDPASLYTGIP</sequence>
<feature type="domain" description="Integrase catalytic" evidence="1">
    <location>
        <begin position="1"/>
        <end position="171"/>
    </location>
</feature>
<dbReference type="InterPro" id="IPR050951">
    <property type="entry name" value="Retrovirus_Pol_polyprotein"/>
</dbReference>
<dbReference type="EMBL" id="JARQWQ010000027">
    <property type="protein sequence ID" value="KAK2562775.1"/>
    <property type="molecule type" value="Genomic_DNA"/>
</dbReference>
<dbReference type="GO" id="GO:0015074">
    <property type="term" value="P:DNA integration"/>
    <property type="evidence" value="ECO:0007669"/>
    <property type="project" value="InterPro"/>
</dbReference>
<reference evidence="2" key="2">
    <citation type="journal article" date="2023" name="Science">
        <title>Genomic signatures of disease resistance in endangered staghorn corals.</title>
        <authorList>
            <person name="Vollmer S.V."/>
            <person name="Selwyn J.D."/>
            <person name="Despard B.A."/>
            <person name="Roesel C.L."/>
        </authorList>
    </citation>
    <scope>NUCLEOTIDE SEQUENCE</scope>
    <source>
        <strain evidence="2">K2</strain>
    </source>
</reference>
<comment type="caution">
    <text evidence="2">The sequence shown here is derived from an EMBL/GenBank/DDBJ whole genome shotgun (WGS) entry which is preliminary data.</text>
</comment>